<feature type="compositionally biased region" description="Basic and acidic residues" evidence="1">
    <location>
        <begin position="1"/>
        <end position="10"/>
    </location>
</feature>
<keyword evidence="4" id="KW-1185">Reference proteome</keyword>
<comment type="caution">
    <text evidence="3">The sequence shown here is derived from an EMBL/GenBank/DDBJ whole genome shotgun (WGS) entry which is preliminary data.</text>
</comment>
<evidence type="ECO:0000313" key="4">
    <source>
        <dbReference type="Proteomes" id="UP000287872"/>
    </source>
</evidence>
<dbReference type="OrthoDB" id="1936981at2"/>
<organism evidence="3 4">
    <name type="scientific">Clostridium tagluense</name>
    <dbReference type="NCBI Taxonomy" id="360422"/>
    <lineage>
        <taxon>Bacteria</taxon>
        <taxon>Bacillati</taxon>
        <taxon>Bacillota</taxon>
        <taxon>Clostridia</taxon>
        <taxon>Eubacteriales</taxon>
        <taxon>Clostridiaceae</taxon>
        <taxon>Clostridium</taxon>
    </lineage>
</organism>
<accession>A0A401UHF7</accession>
<evidence type="ECO:0000313" key="3">
    <source>
        <dbReference type="EMBL" id="GCD08944.1"/>
    </source>
</evidence>
<dbReference type="RefSeq" id="WP_124997908.1">
    <property type="nucleotide sequence ID" value="NZ_BHYK01000003.1"/>
</dbReference>
<keyword evidence="2" id="KW-0812">Transmembrane</keyword>
<protein>
    <recommendedName>
        <fullName evidence="5">Cell division protein FtsL</fullName>
    </recommendedName>
</protein>
<reference evidence="3 4" key="1">
    <citation type="submission" date="2018-11" db="EMBL/GenBank/DDBJ databases">
        <title>Genome sequencing and assembly of Clostridium tagluense strain A121.</title>
        <authorList>
            <person name="Murakami T."/>
            <person name="Segawa T."/>
            <person name="Shcherbakova V.A."/>
            <person name="Mori H."/>
            <person name="Yoshimura Y."/>
        </authorList>
    </citation>
    <scope>NUCLEOTIDE SEQUENCE [LARGE SCALE GENOMIC DNA]</scope>
    <source>
        <strain evidence="3 4">A121</strain>
    </source>
</reference>
<feature type="region of interest" description="Disordered" evidence="1">
    <location>
        <begin position="1"/>
        <end position="50"/>
    </location>
</feature>
<evidence type="ECO:0000256" key="1">
    <source>
        <dbReference type="SAM" id="MobiDB-lite"/>
    </source>
</evidence>
<feature type="compositionally biased region" description="Basic and acidic residues" evidence="1">
    <location>
        <begin position="18"/>
        <end position="42"/>
    </location>
</feature>
<proteinExistence type="predicted"/>
<keyword evidence="2" id="KW-0472">Membrane</keyword>
<dbReference type="AlphaFoldDB" id="A0A401UHF7"/>
<keyword evidence="2" id="KW-1133">Transmembrane helix</keyword>
<sequence length="169" mass="19931">MIVEKNKFRMDGNTVLSPDHETGKRKYEETRKKKYEDLEKSRQQTNQSKRLKDIKNKKNILTNILLGFVIGVVIIARYCMIYNYQDTTSKAKSQIETLSRENDAYKLQLIKFRNISYIEKTATEKLHMAKPRISDVQYCNLSKNNLVEEKKSEVKVSNEIVNKIKNFIF</sequence>
<name>A0A401UHF7_9CLOT</name>
<dbReference type="EMBL" id="BHYK01000003">
    <property type="protein sequence ID" value="GCD08944.1"/>
    <property type="molecule type" value="Genomic_DNA"/>
</dbReference>
<gene>
    <name evidence="3" type="ORF">Ctaglu_05670</name>
</gene>
<feature type="transmembrane region" description="Helical" evidence="2">
    <location>
        <begin position="60"/>
        <end position="84"/>
    </location>
</feature>
<dbReference type="Proteomes" id="UP000287872">
    <property type="component" value="Unassembled WGS sequence"/>
</dbReference>
<evidence type="ECO:0000256" key="2">
    <source>
        <dbReference type="SAM" id="Phobius"/>
    </source>
</evidence>
<evidence type="ECO:0008006" key="5">
    <source>
        <dbReference type="Google" id="ProtNLM"/>
    </source>
</evidence>